<dbReference type="AlphaFoldDB" id="A0A098Y6M3"/>
<dbReference type="InterPro" id="IPR029032">
    <property type="entry name" value="AhpD-like"/>
</dbReference>
<dbReference type="NCBIfam" id="TIGR00778">
    <property type="entry name" value="ahpD_dom"/>
    <property type="match status" value="1"/>
</dbReference>
<protein>
    <submittedName>
        <fullName evidence="2">Alkylhydroperoxidase</fullName>
    </submittedName>
</protein>
<dbReference type="InterPro" id="IPR003779">
    <property type="entry name" value="CMD-like"/>
</dbReference>
<evidence type="ECO:0000313" key="3">
    <source>
        <dbReference type="Proteomes" id="UP000029713"/>
    </source>
</evidence>
<dbReference type="InterPro" id="IPR004675">
    <property type="entry name" value="AhpD_core"/>
</dbReference>
<dbReference type="GO" id="GO:0051920">
    <property type="term" value="F:peroxiredoxin activity"/>
    <property type="evidence" value="ECO:0007669"/>
    <property type="project" value="InterPro"/>
</dbReference>
<comment type="caution">
    <text evidence="2">The sequence shown here is derived from an EMBL/GenBank/DDBJ whole genome shotgun (WGS) entry which is preliminary data.</text>
</comment>
<dbReference type="RefSeq" id="WP_036337877.1">
    <property type="nucleotide sequence ID" value="NZ_JPMX01000079.1"/>
</dbReference>
<proteinExistence type="predicted"/>
<dbReference type="OrthoDB" id="122912at2"/>
<dbReference type="STRING" id="1522368.IN07_17880"/>
<dbReference type="Proteomes" id="UP000029713">
    <property type="component" value="Unassembled WGS sequence"/>
</dbReference>
<feature type="domain" description="Carboxymuconolactone decarboxylase-like" evidence="1">
    <location>
        <begin position="41"/>
        <end position="106"/>
    </location>
</feature>
<gene>
    <name evidence="2" type="ORF">IN07_17880</name>
</gene>
<keyword evidence="2" id="KW-0560">Oxidoreductase</keyword>
<dbReference type="SUPFAM" id="SSF69118">
    <property type="entry name" value="AhpD-like"/>
    <property type="match status" value="1"/>
</dbReference>
<dbReference type="EMBL" id="JPMX01000079">
    <property type="protein sequence ID" value="KGH45321.1"/>
    <property type="molecule type" value="Genomic_DNA"/>
</dbReference>
<dbReference type="Gene3D" id="1.20.1290.10">
    <property type="entry name" value="AhpD-like"/>
    <property type="match status" value="1"/>
</dbReference>
<evidence type="ECO:0000313" key="2">
    <source>
        <dbReference type="EMBL" id="KGH45321.1"/>
    </source>
</evidence>
<organism evidence="2 3">
    <name type="scientific">Modestobacter caceresii</name>
    <dbReference type="NCBI Taxonomy" id="1522368"/>
    <lineage>
        <taxon>Bacteria</taxon>
        <taxon>Bacillati</taxon>
        <taxon>Actinomycetota</taxon>
        <taxon>Actinomycetes</taxon>
        <taxon>Geodermatophilales</taxon>
        <taxon>Geodermatophilaceae</taxon>
        <taxon>Modestobacter</taxon>
    </lineage>
</organism>
<reference evidence="2 3" key="1">
    <citation type="submission" date="2014-07" db="EMBL/GenBank/DDBJ databases">
        <title>Biosystematic studies on Modestobacter strains isolated from extreme hyper-arid desert soil and from historic building.</title>
        <authorList>
            <person name="Bukarasam K."/>
            <person name="Bull A."/>
            <person name="Girard G."/>
            <person name="van Wezel G."/>
            <person name="Goodfellow M."/>
        </authorList>
    </citation>
    <scope>NUCLEOTIDE SEQUENCE [LARGE SCALE GENOMIC DNA]</scope>
    <source>
        <strain evidence="2 3">KNN45-2b</strain>
    </source>
</reference>
<keyword evidence="2" id="KW-0575">Peroxidase</keyword>
<accession>A0A098Y6M3</accession>
<dbReference type="PANTHER" id="PTHR35446">
    <property type="entry name" value="SI:CH211-175M2.5"/>
    <property type="match status" value="1"/>
</dbReference>
<name>A0A098Y6M3_9ACTN</name>
<keyword evidence="3" id="KW-1185">Reference proteome</keyword>
<evidence type="ECO:0000259" key="1">
    <source>
        <dbReference type="Pfam" id="PF02627"/>
    </source>
</evidence>
<dbReference type="PANTHER" id="PTHR35446:SF3">
    <property type="entry name" value="CMD DOMAIN-CONTAINING PROTEIN"/>
    <property type="match status" value="1"/>
</dbReference>
<dbReference type="Pfam" id="PF02627">
    <property type="entry name" value="CMD"/>
    <property type="match status" value="1"/>
</dbReference>
<sequence>MTRIPVHTVDSAPEGSRDALKALEAKFGKVLNIHGAMAHSPAVLQTYVAIQQVMQDTGTFDGRTREAIALAVANVDECSYCQAAHTAGGKAAGLSEQETIDIRRGQVENPKLSALLTLVREQTGGIGSVQDSTWQAALDAGWTDAELTETSVHVALNLFTNYFNHLVQTDLDLPPAPFL</sequence>